<name>A0ABN8K8R5_9HYPH</name>
<accession>A0ABN8K8R5</accession>
<gene>
    <name evidence="2" type="ORF">MES5069_450032</name>
</gene>
<evidence type="ECO:0000313" key="2">
    <source>
        <dbReference type="EMBL" id="CAH2405049.1"/>
    </source>
</evidence>
<sequence>MCRISDIVRDPTTSATLHDAAGRRVQKEEESSATMTRDMPLVFETFLERLSQSVDEADFRDAMAEAAARLNLLSFAYLSLPSQPSGQPRLI</sequence>
<dbReference type="EMBL" id="CAKXZT010000141">
    <property type="protein sequence ID" value="CAH2405049.1"/>
    <property type="molecule type" value="Genomic_DNA"/>
</dbReference>
<feature type="region of interest" description="Disordered" evidence="1">
    <location>
        <begin position="1"/>
        <end position="36"/>
    </location>
</feature>
<protein>
    <submittedName>
        <fullName evidence="2">Uncharacterized protein</fullName>
    </submittedName>
</protein>
<reference evidence="2 3" key="1">
    <citation type="submission" date="2022-03" db="EMBL/GenBank/DDBJ databases">
        <authorList>
            <person name="Brunel B."/>
        </authorList>
    </citation>
    <scope>NUCLEOTIDE SEQUENCE [LARGE SCALE GENOMIC DNA]</scope>
    <source>
        <strain evidence="2">STM5069sample</strain>
    </source>
</reference>
<organism evidence="2 3">
    <name type="scientific">Mesorhizobium escarrei</name>
    <dbReference type="NCBI Taxonomy" id="666018"/>
    <lineage>
        <taxon>Bacteria</taxon>
        <taxon>Pseudomonadati</taxon>
        <taxon>Pseudomonadota</taxon>
        <taxon>Alphaproteobacteria</taxon>
        <taxon>Hyphomicrobiales</taxon>
        <taxon>Phyllobacteriaceae</taxon>
        <taxon>Mesorhizobium</taxon>
    </lineage>
</organism>
<keyword evidence="3" id="KW-1185">Reference proteome</keyword>
<feature type="compositionally biased region" description="Basic and acidic residues" evidence="1">
    <location>
        <begin position="20"/>
        <end position="30"/>
    </location>
</feature>
<evidence type="ECO:0000256" key="1">
    <source>
        <dbReference type="SAM" id="MobiDB-lite"/>
    </source>
</evidence>
<evidence type="ECO:0000313" key="3">
    <source>
        <dbReference type="Proteomes" id="UP001153050"/>
    </source>
</evidence>
<comment type="caution">
    <text evidence="2">The sequence shown here is derived from an EMBL/GenBank/DDBJ whole genome shotgun (WGS) entry which is preliminary data.</text>
</comment>
<dbReference type="Proteomes" id="UP001153050">
    <property type="component" value="Unassembled WGS sequence"/>
</dbReference>
<proteinExistence type="predicted"/>